<evidence type="ECO:0000313" key="1">
    <source>
        <dbReference type="EMBL" id="SCZ91396.1"/>
    </source>
</evidence>
<dbReference type="EMBL" id="FMWP01000015">
    <property type="protein sequence ID" value="SCZ91396.1"/>
    <property type="molecule type" value="Genomic_DNA"/>
</dbReference>
<accession>A0A2X0MSA0</accession>
<proteinExistence type="predicted"/>
<gene>
    <name evidence="1" type="ORF">BZ3500_MVSOF-1268-A1-R1_CHR1-2G01381</name>
</gene>
<name>A0A2X0MSA0_9BASI</name>
<reference evidence="2" key="1">
    <citation type="submission" date="2016-10" db="EMBL/GenBank/DDBJ databases">
        <authorList>
            <person name="Jeantristanb JTB J.-T."/>
            <person name="Ricardo R."/>
        </authorList>
    </citation>
    <scope>NUCLEOTIDE SEQUENCE [LARGE SCALE GENOMIC DNA]</scope>
</reference>
<protein>
    <submittedName>
        <fullName evidence="1">BZ3500_MvSof-1268-A1-R1_Chr1-2g01381 protein</fullName>
    </submittedName>
</protein>
<dbReference type="AlphaFoldDB" id="A0A2X0MSA0"/>
<keyword evidence="2" id="KW-1185">Reference proteome</keyword>
<sequence length="85" mass="9698">MKTKALHQPPVFDLKDAPVIPMERKAHFSTSSLNRKPDTTIRIIAGVLKDFPNSTRSGTYIVTRMQAANRKIDSWSRIDYIVLLE</sequence>
<dbReference type="Proteomes" id="UP000249723">
    <property type="component" value="Unassembled WGS sequence"/>
</dbReference>
<organism evidence="1 2">
    <name type="scientific">Microbotryum saponariae</name>
    <dbReference type="NCBI Taxonomy" id="289078"/>
    <lineage>
        <taxon>Eukaryota</taxon>
        <taxon>Fungi</taxon>
        <taxon>Dikarya</taxon>
        <taxon>Basidiomycota</taxon>
        <taxon>Pucciniomycotina</taxon>
        <taxon>Microbotryomycetes</taxon>
        <taxon>Microbotryales</taxon>
        <taxon>Microbotryaceae</taxon>
        <taxon>Microbotryum</taxon>
    </lineage>
</organism>
<evidence type="ECO:0000313" key="2">
    <source>
        <dbReference type="Proteomes" id="UP000249723"/>
    </source>
</evidence>